<protein>
    <submittedName>
        <fullName evidence="4">3-oxoacyl-[acyl-carrier protein] reductase</fullName>
        <ecNumber evidence="4">1.1.1.100</ecNumber>
    </submittedName>
</protein>
<dbReference type="Gene3D" id="3.40.50.720">
    <property type="entry name" value="NAD(P)-binding Rossmann-like Domain"/>
    <property type="match status" value="1"/>
</dbReference>
<dbReference type="InterPro" id="IPR057326">
    <property type="entry name" value="KR_dom"/>
</dbReference>
<evidence type="ECO:0000256" key="1">
    <source>
        <dbReference type="ARBA" id="ARBA00006484"/>
    </source>
</evidence>
<organism evidence="4 5">
    <name type="scientific">Crossiella cryophila</name>
    <dbReference type="NCBI Taxonomy" id="43355"/>
    <lineage>
        <taxon>Bacteria</taxon>
        <taxon>Bacillati</taxon>
        <taxon>Actinomycetota</taxon>
        <taxon>Actinomycetes</taxon>
        <taxon>Pseudonocardiales</taxon>
        <taxon>Pseudonocardiaceae</taxon>
        <taxon>Crossiella</taxon>
    </lineage>
</organism>
<dbReference type="GO" id="GO:0004316">
    <property type="term" value="F:3-oxoacyl-[acyl-carrier-protein] reductase (NADPH) activity"/>
    <property type="evidence" value="ECO:0007669"/>
    <property type="project" value="UniProtKB-EC"/>
</dbReference>
<dbReference type="Pfam" id="PF13561">
    <property type="entry name" value="adh_short_C2"/>
    <property type="match status" value="1"/>
</dbReference>
<comment type="caution">
    <text evidence="4">The sequence shown here is derived from an EMBL/GenBank/DDBJ whole genome shotgun (WGS) entry which is preliminary data.</text>
</comment>
<evidence type="ECO:0000256" key="2">
    <source>
        <dbReference type="ARBA" id="ARBA00023002"/>
    </source>
</evidence>
<dbReference type="SMART" id="SM00822">
    <property type="entry name" value="PKS_KR"/>
    <property type="match status" value="1"/>
</dbReference>
<evidence type="ECO:0000313" key="5">
    <source>
        <dbReference type="Proteomes" id="UP000533598"/>
    </source>
</evidence>
<dbReference type="Proteomes" id="UP000533598">
    <property type="component" value="Unassembled WGS sequence"/>
</dbReference>
<dbReference type="SUPFAM" id="SSF51735">
    <property type="entry name" value="NAD(P)-binding Rossmann-fold domains"/>
    <property type="match status" value="1"/>
</dbReference>
<dbReference type="AlphaFoldDB" id="A0A7W7CE13"/>
<keyword evidence="2 4" id="KW-0560">Oxidoreductase</keyword>
<accession>A0A7W7CE13</accession>
<dbReference type="RefSeq" id="WP_185005151.1">
    <property type="nucleotide sequence ID" value="NZ_BAAAUI010000001.1"/>
</dbReference>
<dbReference type="EC" id="1.1.1.100" evidence="4"/>
<dbReference type="PRINTS" id="PR00080">
    <property type="entry name" value="SDRFAMILY"/>
</dbReference>
<dbReference type="EMBL" id="JACHMH010000001">
    <property type="protein sequence ID" value="MBB4679395.1"/>
    <property type="molecule type" value="Genomic_DNA"/>
</dbReference>
<feature type="domain" description="Ketoreductase" evidence="3">
    <location>
        <begin position="14"/>
        <end position="191"/>
    </location>
</feature>
<reference evidence="4 5" key="1">
    <citation type="submission" date="2020-08" db="EMBL/GenBank/DDBJ databases">
        <title>Sequencing the genomes of 1000 actinobacteria strains.</title>
        <authorList>
            <person name="Klenk H.-P."/>
        </authorList>
    </citation>
    <scope>NUCLEOTIDE SEQUENCE [LARGE SCALE GENOMIC DNA]</scope>
    <source>
        <strain evidence="4 5">DSM 44230</strain>
    </source>
</reference>
<sequence>MSEKTITAGPLSGRVALVTGGSRGVGAAAVRRLAADGARVAFSYLNAADRAREVAESVPGSVAFRADVGEDAEMVRLVEDTVRHFGRLDILVHNAALFHGGPLTDPGRDEALLARQFRTNLHGVVAGTRAAAAHLGEGGRIILISTAGSDRSNGLLIGDYAATKAALEAYGRAWTHEFGPRGITVNSIRPGAVDTDMLDRAGAAAAVPSIPLRRIGTPEEIADAIAYLAGPSAGYITGAVLRIDGGLYA</sequence>
<comment type="similarity">
    <text evidence="1">Belongs to the short-chain dehydrogenases/reductases (SDR) family.</text>
</comment>
<dbReference type="InterPro" id="IPR036291">
    <property type="entry name" value="NAD(P)-bd_dom_sf"/>
</dbReference>
<dbReference type="FunFam" id="3.40.50.720:FF:000084">
    <property type="entry name" value="Short-chain dehydrogenase reductase"/>
    <property type="match status" value="1"/>
</dbReference>
<dbReference type="PANTHER" id="PTHR43639:SF1">
    <property type="entry name" value="SHORT-CHAIN DEHYDROGENASE_REDUCTASE FAMILY PROTEIN"/>
    <property type="match status" value="1"/>
</dbReference>
<dbReference type="PRINTS" id="PR00081">
    <property type="entry name" value="GDHRDH"/>
</dbReference>
<name>A0A7W7CE13_9PSEU</name>
<evidence type="ECO:0000259" key="3">
    <source>
        <dbReference type="SMART" id="SM00822"/>
    </source>
</evidence>
<dbReference type="PANTHER" id="PTHR43639">
    <property type="entry name" value="OXIDOREDUCTASE, SHORT-CHAIN DEHYDROGENASE/REDUCTASE FAMILY (AFU_ORTHOLOGUE AFUA_5G02870)"/>
    <property type="match status" value="1"/>
</dbReference>
<dbReference type="InterPro" id="IPR002347">
    <property type="entry name" value="SDR_fam"/>
</dbReference>
<gene>
    <name evidence="4" type="ORF">HNR67_005513</name>
</gene>
<keyword evidence="5" id="KW-1185">Reference proteome</keyword>
<evidence type="ECO:0000313" key="4">
    <source>
        <dbReference type="EMBL" id="MBB4679395.1"/>
    </source>
</evidence>
<proteinExistence type="inferred from homology"/>